<evidence type="ECO:0000259" key="1">
    <source>
        <dbReference type="Pfam" id="PF04230"/>
    </source>
</evidence>
<dbReference type="GO" id="GO:0016740">
    <property type="term" value="F:transferase activity"/>
    <property type="evidence" value="ECO:0007669"/>
    <property type="project" value="UniProtKB-KW"/>
</dbReference>
<protein>
    <submittedName>
        <fullName evidence="2">Polysaccharide pyruvyl transferase</fullName>
    </submittedName>
</protein>
<proteinExistence type="predicted"/>
<evidence type="ECO:0000313" key="3">
    <source>
        <dbReference type="Proteomes" id="UP000193061"/>
    </source>
</evidence>
<dbReference type="EMBL" id="FWFX01000012">
    <property type="protein sequence ID" value="SLN63395.1"/>
    <property type="molecule type" value="Genomic_DNA"/>
</dbReference>
<feature type="domain" description="Polysaccharide pyruvyl transferase" evidence="1">
    <location>
        <begin position="99"/>
        <end position="216"/>
    </location>
</feature>
<dbReference type="AlphaFoldDB" id="A0A1X6ZYA2"/>
<keyword evidence="3" id="KW-1185">Reference proteome</keyword>
<keyword evidence="2" id="KW-0808">Transferase</keyword>
<reference evidence="2 3" key="1">
    <citation type="submission" date="2017-03" db="EMBL/GenBank/DDBJ databases">
        <authorList>
            <person name="Afonso C.L."/>
            <person name="Miller P.J."/>
            <person name="Scott M.A."/>
            <person name="Spackman E."/>
            <person name="Goraichik I."/>
            <person name="Dimitrov K.M."/>
            <person name="Suarez D.L."/>
            <person name="Swayne D.E."/>
        </authorList>
    </citation>
    <scope>NUCLEOTIDE SEQUENCE [LARGE SCALE GENOMIC DNA]</scope>
    <source>
        <strain evidence="2 3">CECT 7450</strain>
    </source>
</reference>
<dbReference type="Proteomes" id="UP000193061">
    <property type="component" value="Unassembled WGS sequence"/>
</dbReference>
<dbReference type="InterPro" id="IPR007345">
    <property type="entry name" value="Polysacch_pyruvyl_Trfase"/>
</dbReference>
<accession>A0A1X6ZYA2</accession>
<organism evidence="2 3">
    <name type="scientific">Roseovarius albus</name>
    <dbReference type="NCBI Taxonomy" id="1247867"/>
    <lineage>
        <taxon>Bacteria</taxon>
        <taxon>Pseudomonadati</taxon>
        <taxon>Pseudomonadota</taxon>
        <taxon>Alphaproteobacteria</taxon>
        <taxon>Rhodobacterales</taxon>
        <taxon>Roseobacteraceae</taxon>
        <taxon>Roseovarius</taxon>
    </lineage>
</organism>
<dbReference type="Pfam" id="PF04230">
    <property type="entry name" value="PS_pyruv_trans"/>
    <property type="match status" value="1"/>
</dbReference>
<name>A0A1X6ZYA2_9RHOB</name>
<sequence>MKKSMNYRYPNRIFRYLQRAGVYNDRNLFWSFYEPRNFGDWIGPYLFEAYTGRLPMHYVPNLGGRSTAVYAAGSILRNVERPDRATIWGSGIIHSADTFPRPKEVLAVRGPRSNARLSELGYETAAVHGDPGILLPLLYHPRVRKSFRVGLIPHYDDYDLMRSAYSGMPDLQIVDVRKDVESVINQITACEMTLSSSLHGIILSHSYGVPCCWIDSWHGLIGDGVKFLDYFEAAAIFGVRPQALPKSAEIAELESMVRDSDMAELAPLQGPLRAVCPFASLGPNREK</sequence>
<evidence type="ECO:0000313" key="2">
    <source>
        <dbReference type="EMBL" id="SLN63395.1"/>
    </source>
</evidence>
<gene>
    <name evidence="2" type="ORF">ROA7450_03318</name>
</gene>